<evidence type="ECO:0000256" key="10">
    <source>
        <dbReference type="ARBA" id="ARBA00023160"/>
    </source>
</evidence>
<keyword evidence="4" id="KW-0597">Phosphoprotein</keyword>
<evidence type="ECO:0000256" key="20">
    <source>
        <dbReference type="ARBA" id="ARBA00049559"/>
    </source>
</evidence>
<dbReference type="EMBL" id="JBJQND010000018">
    <property type="protein sequence ID" value="KAL3837391.1"/>
    <property type="molecule type" value="Genomic_DNA"/>
</dbReference>
<evidence type="ECO:0000256" key="13">
    <source>
        <dbReference type="ARBA" id="ARBA00038849"/>
    </source>
</evidence>
<keyword evidence="5" id="KW-0276">Fatty acid metabolism</keyword>
<accession>A0ABD3TLA4</accession>
<organism evidence="21 22">
    <name type="scientific">Sinanodonta woodiana</name>
    <name type="common">Chinese pond mussel</name>
    <name type="synonym">Anodonta woodiana</name>
    <dbReference type="NCBI Taxonomy" id="1069815"/>
    <lineage>
        <taxon>Eukaryota</taxon>
        <taxon>Metazoa</taxon>
        <taxon>Spiralia</taxon>
        <taxon>Lophotrochozoa</taxon>
        <taxon>Mollusca</taxon>
        <taxon>Bivalvia</taxon>
        <taxon>Autobranchia</taxon>
        <taxon>Heteroconchia</taxon>
        <taxon>Palaeoheterodonta</taxon>
        <taxon>Unionida</taxon>
        <taxon>Unionoidea</taxon>
        <taxon>Unionidae</taxon>
        <taxon>Unioninae</taxon>
        <taxon>Sinanodonta</taxon>
    </lineage>
</organism>
<dbReference type="EC" id="1.3.1.38" evidence="13"/>
<dbReference type="EMBL" id="JBJQND010000018">
    <property type="protein sequence ID" value="KAL3837392.1"/>
    <property type="molecule type" value="Genomic_DNA"/>
</dbReference>
<comment type="catalytic activity">
    <reaction evidence="16">
        <text>(2E)-tetradecenoyl-CoA + NADPH + H(+) = tetradecanoyl-CoA + NADP(+)</text>
        <dbReference type="Rhea" id="RHEA:44968"/>
        <dbReference type="ChEBI" id="CHEBI:15378"/>
        <dbReference type="ChEBI" id="CHEBI:57385"/>
        <dbReference type="ChEBI" id="CHEBI:57783"/>
        <dbReference type="ChEBI" id="CHEBI:58349"/>
        <dbReference type="ChEBI" id="CHEBI:61405"/>
    </reaction>
    <physiologicalReaction direction="left-to-right" evidence="16">
        <dbReference type="Rhea" id="RHEA:44969"/>
    </physiologicalReaction>
</comment>
<sequence length="300" mass="31869">MAASTAHKVSSIFRPGLFKNKVAVVTGGGTGIGKAISQELLHLGCKVMIASRNKEVLAKTAQQLQEQIQPGNTAEIAHIQCNIRKEDEVKNLISGTLAKFGSIDFLINNAGGQYQSPASQINTKGWNAVIETNLTGTFICCREAFNQWMKDHGGAIVNIILVTFRGIPSMSHSGAARAGVDNLTKSLAIEWAQNGVRVNSVAPGRSIYTDSAAAIPGYDKLFAEAIPANPAKRLGTVEEVSAAACFLLSPAASFISGVTLKVDAAGGLYSTSWDIPHHNKIPAYKWSDESDTEGDTKSKL</sequence>
<comment type="pathway">
    <text evidence="2">Lipid metabolism.</text>
</comment>
<dbReference type="GO" id="GO:0006633">
    <property type="term" value="P:fatty acid biosynthetic process"/>
    <property type="evidence" value="ECO:0007669"/>
    <property type="project" value="UniProtKB-KW"/>
</dbReference>
<dbReference type="GO" id="GO:0005777">
    <property type="term" value="C:peroxisome"/>
    <property type="evidence" value="ECO:0007669"/>
    <property type="project" value="UniProtKB-SubCell"/>
</dbReference>
<comment type="subcellular location">
    <subcellularLocation>
        <location evidence="1">Peroxisome</location>
    </subcellularLocation>
</comment>
<protein>
    <recommendedName>
        <fullName evidence="14">Peroxisomal trans-2-enoyl-CoA reductase</fullName>
        <ecNumber evidence="13">1.3.1.38</ecNumber>
    </recommendedName>
</protein>
<comment type="catalytic activity">
    <reaction evidence="19">
        <text>(2E)-decenoyl-CoA + NADPH + H(+) = decanoyl-CoA + NADP(+)</text>
        <dbReference type="Rhea" id="RHEA:44960"/>
        <dbReference type="ChEBI" id="CHEBI:15378"/>
        <dbReference type="ChEBI" id="CHEBI:57783"/>
        <dbReference type="ChEBI" id="CHEBI:58349"/>
        <dbReference type="ChEBI" id="CHEBI:61406"/>
        <dbReference type="ChEBI" id="CHEBI:61430"/>
    </reaction>
    <physiologicalReaction direction="left-to-right" evidence="19">
        <dbReference type="Rhea" id="RHEA:44961"/>
    </physiologicalReaction>
</comment>
<dbReference type="AlphaFoldDB" id="A0ABD3TLA4"/>
<dbReference type="PANTHER" id="PTHR24317:SF7">
    <property type="entry name" value="PEROXISOMAL TRANS-2-ENOYL-COA REDUCTASE"/>
    <property type="match status" value="1"/>
</dbReference>
<name>A0ABD3TLA4_SINWO</name>
<dbReference type="SUPFAM" id="SSF51735">
    <property type="entry name" value="NAD(P)-binding Rossmann-fold domains"/>
    <property type="match status" value="1"/>
</dbReference>
<keyword evidence="22" id="KW-1185">Reference proteome</keyword>
<dbReference type="FunFam" id="3.40.50.720:FF:000335">
    <property type="entry name" value="Peroxisomal trans-2-enoyl-CoA reductase"/>
    <property type="match status" value="1"/>
</dbReference>
<comment type="catalytic activity">
    <reaction evidence="17">
        <text>(2E)-hexenoyl-CoA + NADPH + H(+) = hexanoyl-CoA + NADP(+)</text>
        <dbReference type="Rhea" id="RHEA:44956"/>
        <dbReference type="ChEBI" id="CHEBI:15378"/>
        <dbReference type="ChEBI" id="CHEBI:57783"/>
        <dbReference type="ChEBI" id="CHEBI:58349"/>
        <dbReference type="ChEBI" id="CHEBI:62077"/>
        <dbReference type="ChEBI" id="CHEBI:62620"/>
    </reaction>
    <physiologicalReaction direction="left-to-right" evidence="17">
        <dbReference type="Rhea" id="RHEA:44957"/>
    </physiologicalReaction>
</comment>
<evidence type="ECO:0000313" key="22">
    <source>
        <dbReference type="Proteomes" id="UP001634394"/>
    </source>
</evidence>
<dbReference type="GO" id="GO:0019166">
    <property type="term" value="F:trans-2-enoyl-CoA reductase (NADPH) activity"/>
    <property type="evidence" value="ECO:0007669"/>
    <property type="project" value="UniProtKB-EC"/>
</dbReference>
<dbReference type="PRINTS" id="PR00081">
    <property type="entry name" value="GDHRDH"/>
</dbReference>
<evidence type="ECO:0000256" key="12">
    <source>
        <dbReference type="ARBA" id="ARBA00038622"/>
    </source>
</evidence>
<evidence type="ECO:0000256" key="2">
    <source>
        <dbReference type="ARBA" id="ARBA00005189"/>
    </source>
</evidence>
<evidence type="ECO:0000256" key="11">
    <source>
        <dbReference type="ARBA" id="ARBA00037124"/>
    </source>
</evidence>
<dbReference type="Proteomes" id="UP001634394">
    <property type="component" value="Unassembled WGS sequence"/>
</dbReference>
<keyword evidence="8" id="KW-0443">Lipid metabolism</keyword>
<keyword evidence="10" id="KW-0275">Fatty acid biosynthesis</keyword>
<comment type="catalytic activity">
    <reaction evidence="18">
        <text>a (2E)-enoyl-CoA + NADPH + H(+) = a 2,3-saturated acyl-CoA + NADP(+)</text>
        <dbReference type="Rhea" id="RHEA:33763"/>
        <dbReference type="ChEBI" id="CHEBI:15378"/>
        <dbReference type="ChEBI" id="CHEBI:57783"/>
        <dbReference type="ChEBI" id="CHEBI:58349"/>
        <dbReference type="ChEBI" id="CHEBI:58856"/>
        <dbReference type="ChEBI" id="CHEBI:65111"/>
        <dbReference type="EC" id="1.3.1.38"/>
    </reaction>
    <physiologicalReaction direction="left-to-right" evidence="18">
        <dbReference type="Rhea" id="RHEA:33764"/>
    </physiologicalReaction>
</comment>
<evidence type="ECO:0000313" key="21">
    <source>
        <dbReference type="EMBL" id="KAL3837391.1"/>
    </source>
</evidence>
<evidence type="ECO:0000256" key="17">
    <source>
        <dbReference type="ARBA" id="ARBA00049108"/>
    </source>
</evidence>
<dbReference type="PANTHER" id="PTHR24317">
    <property type="entry name" value="PEROXISOMAL TRANS-2-ENOYL-COA REDUCTASE"/>
    <property type="match status" value="1"/>
</dbReference>
<proteinExistence type="predicted"/>
<dbReference type="Pfam" id="PF13561">
    <property type="entry name" value="adh_short_C2"/>
    <property type="match status" value="1"/>
</dbReference>
<dbReference type="InterPro" id="IPR036291">
    <property type="entry name" value="NAD(P)-bd_dom_sf"/>
</dbReference>
<dbReference type="Gene3D" id="3.40.50.720">
    <property type="entry name" value="NAD(P)-binding Rossmann-like Domain"/>
    <property type="match status" value="1"/>
</dbReference>
<keyword evidence="9" id="KW-0576">Peroxisome</keyword>
<comment type="caution">
    <text evidence="21">The sequence shown here is derived from an EMBL/GenBank/DDBJ whole genome shotgun (WGS) entry which is preliminary data.</text>
</comment>
<dbReference type="InterPro" id="IPR002347">
    <property type="entry name" value="SDR_fam"/>
</dbReference>
<evidence type="ECO:0000256" key="19">
    <source>
        <dbReference type="ARBA" id="ARBA00049386"/>
    </source>
</evidence>
<evidence type="ECO:0000256" key="7">
    <source>
        <dbReference type="ARBA" id="ARBA00023002"/>
    </source>
</evidence>
<evidence type="ECO:0000256" key="4">
    <source>
        <dbReference type="ARBA" id="ARBA00022553"/>
    </source>
</evidence>
<evidence type="ECO:0000256" key="1">
    <source>
        <dbReference type="ARBA" id="ARBA00004275"/>
    </source>
</evidence>
<dbReference type="PRINTS" id="PR00080">
    <property type="entry name" value="SDRFAMILY"/>
</dbReference>
<evidence type="ECO:0000256" key="9">
    <source>
        <dbReference type="ARBA" id="ARBA00023140"/>
    </source>
</evidence>
<comment type="function">
    <text evidence="11">Participates in chain elongation of fatty acids. Catalyzes the reduction of trans-2-enoyl-CoAs of varying chain lengths from 6:1 to 16:1, having maximum activity with 10:1 CoA. Has no 2,4-dienoyl-CoA reductase activity.</text>
</comment>
<keyword evidence="6" id="KW-0521">NADP</keyword>
<keyword evidence="3" id="KW-0444">Lipid biosynthesis</keyword>
<comment type="subunit">
    <text evidence="12">Interacts with PEX5, probably required to target it into peroxisomes.</text>
</comment>
<reference evidence="21 22" key="1">
    <citation type="submission" date="2024-11" db="EMBL/GenBank/DDBJ databases">
        <title>Chromosome-level genome assembly of the freshwater bivalve Anodonta woodiana.</title>
        <authorList>
            <person name="Chen X."/>
        </authorList>
    </citation>
    <scope>NUCLEOTIDE SEQUENCE [LARGE SCALE GENOMIC DNA]</scope>
    <source>
        <strain evidence="21">MN2024</strain>
        <tissue evidence="21">Gills</tissue>
    </source>
</reference>
<evidence type="ECO:0000256" key="14">
    <source>
        <dbReference type="ARBA" id="ARBA00041063"/>
    </source>
</evidence>
<dbReference type="InterPro" id="IPR052388">
    <property type="entry name" value="Peroxisomal_t2-enoyl-CoA_red"/>
</dbReference>
<evidence type="ECO:0000256" key="6">
    <source>
        <dbReference type="ARBA" id="ARBA00022857"/>
    </source>
</evidence>
<evidence type="ECO:0000256" key="16">
    <source>
        <dbReference type="ARBA" id="ARBA00048686"/>
    </source>
</evidence>
<evidence type="ECO:0000256" key="15">
    <source>
        <dbReference type="ARBA" id="ARBA00047570"/>
    </source>
</evidence>
<comment type="catalytic activity">
    <reaction evidence="20">
        <text>(2E)-octenoyl-CoA + NADPH + H(+) = octanoyl-CoA + NADP(+)</text>
        <dbReference type="Rhea" id="RHEA:44952"/>
        <dbReference type="ChEBI" id="CHEBI:15378"/>
        <dbReference type="ChEBI" id="CHEBI:57386"/>
        <dbReference type="ChEBI" id="CHEBI:57783"/>
        <dbReference type="ChEBI" id="CHEBI:58349"/>
        <dbReference type="ChEBI" id="CHEBI:62242"/>
    </reaction>
    <physiologicalReaction direction="left-to-right" evidence="20">
        <dbReference type="Rhea" id="RHEA:44953"/>
    </physiologicalReaction>
</comment>
<evidence type="ECO:0000256" key="18">
    <source>
        <dbReference type="ARBA" id="ARBA00049251"/>
    </source>
</evidence>
<keyword evidence="7" id="KW-0560">Oxidoreductase</keyword>
<evidence type="ECO:0000256" key="5">
    <source>
        <dbReference type="ARBA" id="ARBA00022832"/>
    </source>
</evidence>
<gene>
    <name evidence="21" type="ORF">ACJMK2_022753</name>
</gene>
<evidence type="ECO:0000256" key="3">
    <source>
        <dbReference type="ARBA" id="ARBA00022516"/>
    </source>
</evidence>
<evidence type="ECO:0000256" key="8">
    <source>
        <dbReference type="ARBA" id="ARBA00023098"/>
    </source>
</evidence>
<comment type="catalytic activity">
    <reaction evidence="15">
        <text>(2E)-dodecenoyl-CoA + NADPH + H(+) = dodecanoyl-CoA + NADP(+)</text>
        <dbReference type="Rhea" id="RHEA:44964"/>
        <dbReference type="ChEBI" id="CHEBI:15378"/>
        <dbReference type="ChEBI" id="CHEBI:57330"/>
        <dbReference type="ChEBI" id="CHEBI:57375"/>
        <dbReference type="ChEBI" id="CHEBI:57783"/>
        <dbReference type="ChEBI" id="CHEBI:58349"/>
    </reaction>
    <physiologicalReaction direction="left-to-right" evidence="15">
        <dbReference type="Rhea" id="RHEA:44965"/>
    </physiologicalReaction>
</comment>